<dbReference type="SMART" id="SM00066">
    <property type="entry name" value="GAL4"/>
    <property type="match status" value="1"/>
</dbReference>
<dbReference type="PANTHER" id="PTHR47657:SF14">
    <property type="entry name" value="ZN(2)-C6 FUNGAL-TYPE DOMAIN-CONTAINING PROTEIN"/>
    <property type="match status" value="1"/>
</dbReference>
<dbReference type="PROSITE" id="PS00463">
    <property type="entry name" value="ZN2_CY6_FUNGAL_1"/>
    <property type="match status" value="1"/>
</dbReference>
<dbReference type="Pfam" id="PF00172">
    <property type="entry name" value="Zn_clus"/>
    <property type="match status" value="1"/>
</dbReference>
<evidence type="ECO:0000259" key="3">
    <source>
        <dbReference type="PROSITE" id="PS50048"/>
    </source>
</evidence>
<dbReference type="PANTHER" id="PTHR47657">
    <property type="entry name" value="STEROL REGULATORY ELEMENT-BINDING PROTEIN ECM22"/>
    <property type="match status" value="1"/>
</dbReference>
<feature type="region of interest" description="Disordered" evidence="2">
    <location>
        <begin position="80"/>
        <end position="99"/>
    </location>
</feature>
<dbReference type="AlphaFoldDB" id="A0A7C8IX49"/>
<dbReference type="InterPro" id="IPR036864">
    <property type="entry name" value="Zn2-C6_fun-type_DNA-bd_sf"/>
</dbReference>
<dbReference type="EMBL" id="WUBL01000005">
    <property type="protein sequence ID" value="KAF2972698.1"/>
    <property type="molecule type" value="Genomic_DNA"/>
</dbReference>
<dbReference type="GO" id="GO:0008270">
    <property type="term" value="F:zinc ion binding"/>
    <property type="evidence" value="ECO:0007669"/>
    <property type="project" value="InterPro"/>
</dbReference>
<protein>
    <recommendedName>
        <fullName evidence="3">Zn(2)-C6 fungal-type domain-containing protein</fullName>
    </recommendedName>
</protein>
<evidence type="ECO:0000313" key="5">
    <source>
        <dbReference type="Proteomes" id="UP000481858"/>
    </source>
</evidence>
<organism evidence="4 5">
    <name type="scientific">Xylaria multiplex</name>
    <dbReference type="NCBI Taxonomy" id="323545"/>
    <lineage>
        <taxon>Eukaryota</taxon>
        <taxon>Fungi</taxon>
        <taxon>Dikarya</taxon>
        <taxon>Ascomycota</taxon>
        <taxon>Pezizomycotina</taxon>
        <taxon>Sordariomycetes</taxon>
        <taxon>Xylariomycetidae</taxon>
        <taxon>Xylariales</taxon>
        <taxon>Xylariaceae</taxon>
        <taxon>Xylaria</taxon>
    </lineage>
</organism>
<dbReference type="InParanoid" id="A0A7C8IX49"/>
<sequence length="751" mass="83737">MEEPNIQENRPRGPRLYHKKSRTGCLRCKQRRVKCDEQRPSCNSCSRHLVECVYQTQPPASANAKASSITQIEGKLPTHYAASTTSASSTPETMSQGRVRTPLNAYPSDLTIVQSPHSSRFYPSPSSSHPTPHIDDAEPDIDLPDGPWRRLWELRLLHNSQTRMRQPFAEPTTPDLERLWAEDVPDMAISFAQKQGRCSLLYVELAHSALHMWTTSTDKQEREELIKLQQMYQLMCSKEQRRDVDEIPHADPKLLDYICFTALRIVAHSLALVQTLSLDPWEPPLQWLYMGHGAGSVFHKASDAFEEGSHSIIGKFVNTPPIMRNAKDLILSDYSQLAWLLDHPSHPSSIEAQTDQELNDKGVRSVYEQALSYTCSVLRAIDRKEPQGSIARRLGGFAVWVPIEFSKFIEERRPRALVILAHFMAIWLDYDDIWLIGRAGEWQIRCIHKNLPVEWGCSDHLFLDDKSYNMNARSYGRALIPPKRKAAAAAAKASLPRERQSKLAKEHNISAREEREIKEAFALFAEPMDGEKEGVIPTKDVRRAMVSSQPPPQTPPRTPFSHNQTNNSALGLPPSKPELKEFLSILDPDDDGHATYEPFLAICALKLHARDDGGGDGPGSAEVDEAFRLFTSAAAAGSATAGGAGAGDGDGDVLTLAHLKRIAMTLKQDVDEALLRDMILEANGGAGVGRGVSRSEFEEVMRRAGAWKGQTSPKILNSAPEPRQMRGNTQLRAYNLVTIEVVYRDNTLTAG</sequence>
<name>A0A7C8IX49_9PEZI</name>
<dbReference type="OrthoDB" id="648861at2759"/>
<feature type="domain" description="Zn(2)-C6 fungal-type" evidence="3">
    <location>
        <begin position="24"/>
        <end position="54"/>
    </location>
</feature>
<dbReference type="CDD" id="cd00067">
    <property type="entry name" value="GAL4"/>
    <property type="match status" value="1"/>
</dbReference>
<keyword evidence="5" id="KW-1185">Reference proteome</keyword>
<gene>
    <name evidence="4" type="ORF">GQX73_g1000</name>
</gene>
<reference evidence="4 5" key="1">
    <citation type="submission" date="2019-12" db="EMBL/GenBank/DDBJ databases">
        <title>Draft genome sequence of the ascomycete Xylaria multiplex DSM 110363.</title>
        <authorList>
            <person name="Buettner E."/>
            <person name="Kellner H."/>
        </authorList>
    </citation>
    <scope>NUCLEOTIDE SEQUENCE [LARGE SCALE GENOMIC DNA]</scope>
    <source>
        <strain evidence="4 5">DSM 110363</strain>
    </source>
</reference>
<dbReference type="SUPFAM" id="SSF57701">
    <property type="entry name" value="Zn2/Cys6 DNA-binding domain"/>
    <property type="match status" value="1"/>
</dbReference>
<evidence type="ECO:0000256" key="1">
    <source>
        <dbReference type="ARBA" id="ARBA00023242"/>
    </source>
</evidence>
<feature type="compositionally biased region" description="Low complexity" evidence="2">
    <location>
        <begin position="118"/>
        <end position="131"/>
    </location>
</feature>
<feature type="compositionally biased region" description="Polar residues" evidence="2">
    <location>
        <begin position="560"/>
        <end position="569"/>
    </location>
</feature>
<dbReference type="InterPro" id="IPR011992">
    <property type="entry name" value="EF-hand-dom_pair"/>
</dbReference>
<dbReference type="Gene3D" id="1.10.238.10">
    <property type="entry name" value="EF-hand"/>
    <property type="match status" value="1"/>
</dbReference>
<evidence type="ECO:0000313" key="4">
    <source>
        <dbReference type="EMBL" id="KAF2972698.1"/>
    </source>
</evidence>
<dbReference type="InterPro" id="IPR052400">
    <property type="entry name" value="Zn2-C6_fungal_TF"/>
</dbReference>
<feature type="compositionally biased region" description="Low complexity" evidence="2">
    <location>
        <begin position="81"/>
        <end position="90"/>
    </location>
</feature>
<dbReference type="PROSITE" id="PS50048">
    <property type="entry name" value="ZN2_CY6_FUNGAL_2"/>
    <property type="match status" value="1"/>
</dbReference>
<dbReference type="Proteomes" id="UP000481858">
    <property type="component" value="Unassembled WGS sequence"/>
</dbReference>
<dbReference type="GO" id="GO:0000981">
    <property type="term" value="F:DNA-binding transcription factor activity, RNA polymerase II-specific"/>
    <property type="evidence" value="ECO:0007669"/>
    <property type="project" value="InterPro"/>
</dbReference>
<feature type="region of interest" description="Disordered" evidence="2">
    <location>
        <begin position="544"/>
        <end position="572"/>
    </location>
</feature>
<proteinExistence type="predicted"/>
<feature type="region of interest" description="Disordered" evidence="2">
    <location>
        <begin position="118"/>
        <end position="142"/>
    </location>
</feature>
<dbReference type="Gene3D" id="4.10.240.10">
    <property type="entry name" value="Zn(2)-C6 fungal-type DNA-binding domain"/>
    <property type="match status" value="1"/>
</dbReference>
<comment type="caution">
    <text evidence="4">The sequence shown here is derived from an EMBL/GenBank/DDBJ whole genome shotgun (WGS) entry which is preliminary data.</text>
</comment>
<evidence type="ECO:0000256" key="2">
    <source>
        <dbReference type="SAM" id="MobiDB-lite"/>
    </source>
</evidence>
<feature type="compositionally biased region" description="Pro residues" evidence="2">
    <location>
        <begin position="549"/>
        <end position="558"/>
    </location>
</feature>
<dbReference type="SUPFAM" id="SSF47473">
    <property type="entry name" value="EF-hand"/>
    <property type="match status" value="1"/>
</dbReference>
<keyword evidence="1" id="KW-0539">Nucleus</keyword>
<accession>A0A7C8IX49</accession>
<dbReference type="InterPro" id="IPR001138">
    <property type="entry name" value="Zn2Cys6_DnaBD"/>
</dbReference>